<organism evidence="1">
    <name type="scientific">Rhizochromulina marina</name>
    <dbReference type="NCBI Taxonomy" id="1034831"/>
    <lineage>
        <taxon>Eukaryota</taxon>
        <taxon>Sar</taxon>
        <taxon>Stramenopiles</taxon>
        <taxon>Ochrophyta</taxon>
        <taxon>Dictyochophyceae</taxon>
        <taxon>Rhizochromulinales</taxon>
        <taxon>Rhizochromulina</taxon>
    </lineage>
</organism>
<accession>A0A7S2WTG4</accession>
<proteinExistence type="predicted"/>
<sequence length="204" mass="22105">MGARVSLEDELINLKMTSKQMISASKKSEKKHKENLAKVKKAIQQGNKEGAQIYAQNAIREKTQALNYLRLSSRLDAVAARLETAIRTQQINKAMVGVVQGMGSALKSMDVEKISATMTNFEQQFEDMDVRAGYMEGAMNSSTSSATPQEDVDSLIKIVADENQLELGAAFEDAAVPTAKPAEAEQTEAAPQDDLAARLAALRG</sequence>
<name>A0A7S2WTG4_9STRA</name>
<evidence type="ECO:0000313" key="1">
    <source>
        <dbReference type="EMBL" id="CAD9706820.1"/>
    </source>
</evidence>
<dbReference type="Gene3D" id="6.10.140.1230">
    <property type="match status" value="1"/>
</dbReference>
<dbReference type="InterPro" id="IPR005024">
    <property type="entry name" value="Snf7_fam"/>
</dbReference>
<dbReference type="AlphaFoldDB" id="A0A7S2WTG4"/>
<dbReference type="EMBL" id="HBHJ01026938">
    <property type="protein sequence ID" value="CAD9706820.1"/>
    <property type="molecule type" value="Transcribed_RNA"/>
</dbReference>
<protein>
    <submittedName>
        <fullName evidence="1">Uncharacterized protein</fullName>
    </submittedName>
</protein>
<gene>
    <name evidence="1" type="ORF">RMAR1173_LOCUS17811</name>
</gene>
<dbReference type="Pfam" id="PF03357">
    <property type="entry name" value="Snf7"/>
    <property type="match status" value="1"/>
</dbReference>
<dbReference type="GO" id="GO:0007034">
    <property type="term" value="P:vacuolar transport"/>
    <property type="evidence" value="ECO:0007669"/>
    <property type="project" value="InterPro"/>
</dbReference>
<dbReference type="PANTHER" id="PTHR10476">
    <property type="entry name" value="CHARGED MULTIVESICULAR BODY PROTEIN"/>
    <property type="match status" value="1"/>
</dbReference>
<reference evidence="1" key="1">
    <citation type="submission" date="2021-01" db="EMBL/GenBank/DDBJ databases">
        <authorList>
            <person name="Corre E."/>
            <person name="Pelletier E."/>
            <person name="Niang G."/>
            <person name="Scheremetjew M."/>
            <person name="Finn R."/>
            <person name="Kale V."/>
            <person name="Holt S."/>
            <person name="Cochrane G."/>
            <person name="Meng A."/>
            <person name="Brown T."/>
            <person name="Cohen L."/>
        </authorList>
    </citation>
    <scope>NUCLEOTIDE SEQUENCE</scope>
    <source>
        <strain evidence="1">CCMP1243</strain>
    </source>
</reference>